<evidence type="ECO:0000256" key="1">
    <source>
        <dbReference type="SAM" id="Coils"/>
    </source>
</evidence>
<dbReference type="AlphaFoldDB" id="A0AAX3BFC4"/>
<dbReference type="Proteomes" id="UP001056539">
    <property type="component" value="Chromosome"/>
</dbReference>
<dbReference type="KEGG" id="taqu:KDW03_03970"/>
<name>A0AAX3BFC4_9SPIR</name>
<organism evidence="3 4">
    <name type="scientific">Thermospira aquatica</name>
    <dbReference type="NCBI Taxonomy" id="2828656"/>
    <lineage>
        <taxon>Bacteria</taxon>
        <taxon>Pseudomonadati</taxon>
        <taxon>Spirochaetota</taxon>
        <taxon>Spirochaetia</taxon>
        <taxon>Brevinematales</taxon>
        <taxon>Thermospiraceae</taxon>
        <taxon>Thermospira</taxon>
    </lineage>
</organism>
<proteinExistence type="predicted"/>
<keyword evidence="1" id="KW-0175">Coiled coil</keyword>
<evidence type="ECO:0000256" key="2">
    <source>
        <dbReference type="SAM" id="MobiDB-lite"/>
    </source>
</evidence>
<feature type="compositionally biased region" description="Low complexity" evidence="2">
    <location>
        <begin position="347"/>
        <end position="357"/>
    </location>
</feature>
<evidence type="ECO:0000313" key="3">
    <source>
        <dbReference type="EMBL" id="URA10969.1"/>
    </source>
</evidence>
<feature type="region of interest" description="Disordered" evidence="2">
    <location>
        <begin position="347"/>
        <end position="378"/>
    </location>
</feature>
<keyword evidence="4" id="KW-1185">Reference proteome</keyword>
<gene>
    <name evidence="3" type="ORF">KDW03_03970</name>
</gene>
<sequence length="542" mass="61840">MKRILLLLFCITSSFFSIEWMPFEGKNWRFSLDGDSGGFVFFSSKTNYLYYESDTATPTSGILVLYEGSATPFSPFSPFLSWNIRWQKTNHVIFGRATWESIVYTSACFLTNNGQQMFVILATHISNTSSEAKEVGFRYLLDTTLEENGTGPLFVFENGAPVMNEMEISLNQYGKYILSGQKSGIYLLPAYNGFSPRAIYLANYHRLKTSEVNVRIEPSAHFTYDTRGKRDGAILVDYRYRLRPGETIEGGIVLSLEPLPLLQWNTSLFDFLPQPQEKKKIIPSTSSNTKAFSWWPFFKQKTNVVYITNTIEVIPGDENYLALQQSFIDRLEKILFLMTNQSPALSSNVASSLSKSPDPGTHEGFSSPQASWLPSDDPFGRFSDSLPKSRPFQTNQMPTLIPFAEKQESPSTPLPSVQPSENFSQPRESTVFITNVITNYITLTNVENTNVERAQGYRIQEETEKNQLKMYEEKIQQLQRQLFEKETTQSAQKKLLLIEKRLELLNWLLERSSKVNLSAEDIAAMNAELDLLLKSLEEENKR</sequence>
<reference evidence="3" key="1">
    <citation type="submission" date="2021-04" db="EMBL/GenBank/DDBJ databases">
        <authorList>
            <person name="Postec A."/>
        </authorList>
    </citation>
    <scope>NUCLEOTIDE SEQUENCE</scope>
    <source>
        <strain evidence="3">F1F22</strain>
    </source>
</reference>
<feature type="region of interest" description="Disordered" evidence="2">
    <location>
        <begin position="406"/>
        <end position="426"/>
    </location>
</feature>
<evidence type="ECO:0000313" key="4">
    <source>
        <dbReference type="Proteomes" id="UP001056539"/>
    </source>
</evidence>
<feature type="compositionally biased region" description="Polar residues" evidence="2">
    <location>
        <begin position="409"/>
        <end position="426"/>
    </location>
</feature>
<dbReference type="EMBL" id="CP073355">
    <property type="protein sequence ID" value="URA10969.1"/>
    <property type="molecule type" value="Genomic_DNA"/>
</dbReference>
<reference evidence="3" key="2">
    <citation type="submission" date="2022-06" db="EMBL/GenBank/DDBJ databases">
        <title>Thermospira aquatica gen. nov., sp. nov.</title>
        <authorList>
            <person name="Ben Ali Gam Z."/>
            <person name="Labat M."/>
        </authorList>
    </citation>
    <scope>NUCLEOTIDE SEQUENCE</scope>
    <source>
        <strain evidence="3">F1F22</strain>
    </source>
</reference>
<protein>
    <submittedName>
        <fullName evidence="3">Uncharacterized protein</fullName>
    </submittedName>
</protein>
<feature type="coiled-coil region" evidence="1">
    <location>
        <begin position="454"/>
        <end position="488"/>
    </location>
</feature>
<dbReference type="RefSeq" id="WP_271436100.1">
    <property type="nucleotide sequence ID" value="NZ_CP073355.1"/>
</dbReference>
<accession>A0AAX3BFC4</accession>